<reference evidence="2" key="1">
    <citation type="submission" date="2015-06" db="UniProtKB">
        <authorList>
            <consortium name="EnsemblPlants"/>
        </authorList>
    </citation>
    <scope>IDENTIFICATION</scope>
</reference>
<dbReference type="Pfam" id="PF05623">
    <property type="entry name" value="DUF789"/>
    <property type="match status" value="1"/>
</dbReference>
<protein>
    <submittedName>
        <fullName evidence="2">Uncharacterized protein</fullName>
    </submittedName>
</protein>
<dbReference type="PANTHER" id="PTHR31343:SF62">
    <property type="entry name" value="OS01G0513400 PROTEIN"/>
    <property type="match status" value="1"/>
</dbReference>
<dbReference type="PANTHER" id="PTHR31343">
    <property type="entry name" value="T15D22.8"/>
    <property type="match status" value="1"/>
</dbReference>
<evidence type="ECO:0000256" key="1">
    <source>
        <dbReference type="SAM" id="MobiDB-lite"/>
    </source>
</evidence>
<dbReference type="Gramene" id="ORGLA01G0144200.1">
    <property type="protein sequence ID" value="ORGLA01G0144200.1"/>
    <property type="gene ID" value="ORGLA01G0144200"/>
</dbReference>
<reference evidence="2 3" key="2">
    <citation type="submission" date="2018-04" db="EMBL/GenBank/DDBJ databases">
        <title>OglaRS2 (Oryza glaberrima Reference Sequence Version 2).</title>
        <authorList>
            <person name="Zhang J."/>
            <person name="Kudrna D."/>
            <person name="Lee S."/>
            <person name="Talag J."/>
            <person name="Rajasekar S."/>
            <person name="Wing R.A."/>
        </authorList>
    </citation>
    <scope>NUCLEOTIDE SEQUENCE [LARGE SCALE GENOMIC DNA]</scope>
    <source>
        <strain evidence="2 3">cv. IRGC 96717</strain>
    </source>
</reference>
<dbReference type="EnsemblPlants" id="ORGLA01G0144200.1">
    <property type="protein sequence ID" value="ORGLA01G0144200.1"/>
    <property type="gene ID" value="ORGLA01G0144200"/>
</dbReference>
<dbReference type="InterPro" id="IPR008507">
    <property type="entry name" value="DUF789"/>
</dbReference>
<feature type="region of interest" description="Disordered" evidence="1">
    <location>
        <begin position="35"/>
        <end position="61"/>
    </location>
</feature>
<name>I1NNK2_ORYGL</name>
<dbReference type="HOGENOM" id="CLU_035287_0_0_1"/>
<keyword evidence="3" id="KW-1185">Reference proteome</keyword>
<organism evidence="2 3">
    <name type="scientific">Oryza glaberrima</name>
    <name type="common">African rice</name>
    <dbReference type="NCBI Taxonomy" id="4538"/>
    <lineage>
        <taxon>Eukaryota</taxon>
        <taxon>Viridiplantae</taxon>
        <taxon>Streptophyta</taxon>
        <taxon>Embryophyta</taxon>
        <taxon>Tracheophyta</taxon>
        <taxon>Spermatophyta</taxon>
        <taxon>Magnoliopsida</taxon>
        <taxon>Liliopsida</taxon>
        <taxon>Poales</taxon>
        <taxon>Poaceae</taxon>
        <taxon>BOP clade</taxon>
        <taxon>Oryzoideae</taxon>
        <taxon>Oryzeae</taxon>
        <taxon>Oryzinae</taxon>
        <taxon>Oryza</taxon>
    </lineage>
</organism>
<dbReference type="AlphaFoldDB" id="I1NNK2"/>
<evidence type="ECO:0000313" key="2">
    <source>
        <dbReference type="EnsemblPlants" id="ORGLA01G0144200.1"/>
    </source>
</evidence>
<sequence length="372" mass="41488">MMGTAVELGRRHGGDHRFYDASRVRRGYHHHGLPKARWAPAVHQEKAAEEPSPSPARAPVPPPGVAGNLERFVAAVTPFVPAQFPSKMQMQRAARGWRGCGVDAEREEAPHFFLRDVWEAYREWSAYGAGVPLVLDGCDGVVQYYVPYLSAIQLYGDPAVLRLSSGPSRHMMDDSDGEYHDSSSDASSDYELGRVKHLTQEGFSSDDGESGDLHGRLLFQYLEFDSPFCREPLTDKISSLSARFPGLRTLRSCDLSPRSWISVAWYPIYRIPTGPTLKDLDACFLTFHRLSTGPEEDNGGAVKYWGPGSKPTIPLSVFGMASYKFSNSIWSSTDGDRQLASFLQQAASDWLRDSRTSHPDYQFFASRGAYHR</sequence>
<dbReference type="STRING" id="4538.I1NNK2"/>
<dbReference type="OMA" id="DYQFFAS"/>
<dbReference type="Proteomes" id="UP000007306">
    <property type="component" value="Chromosome 1"/>
</dbReference>
<evidence type="ECO:0000313" key="3">
    <source>
        <dbReference type="Proteomes" id="UP000007306"/>
    </source>
</evidence>
<dbReference type="eggNOG" id="ENOG502QS06">
    <property type="taxonomic scope" value="Eukaryota"/>
</dbReference>
<proteinExistence type="predicted"/>
<accession>I1NNK2</accession>
<feature type="compositionally biased region" description="Pro residues" evidence="1">
    <location>
        <begin position="52"/>
        <end position="61"/>
    </location>
</feature>